<dbReference type="Gene3D" id="1.10.287.310">
    <property type="match status" value="1"/>
</dbReference>
<dbReference type="InterPro" id="IPR050063">
    <property type="entry name" value="Ribosomal_protein_uL29"/>
</dbReference>
<evidence type="ECO:0000256" key="4">
    <source>
        <dbReference type="ARBA" id="ARBA00035204"/>
    </source>
</evidence>
<dbReference type="HAMAP" id="MF_00374">
    <property type="entry name" value="Ribosomal_uL29"/>
    <property type="match status" value="1"/>
</dbReference>
<organism evidence="6 7">
    <name type="scientific">Pseudohaliea rubra DSM 19751</name>
    <dbReference type="NCBI Taxonomy" id="1265313"/>
    <lineage>
        <taxon>Bacteria</taxon>
        <taxon>Pseudomonadati</taxon>
        <taxon>Pseudomonadota</taxon>
        <taxon>Gammaproteobacteria</taxon>
        <taxon>Cellvibrionales</taxon>
        <taxon>Halieaceae</taxon>
        <taxon>Pseudohaliea</taxon>
    </lineage>
</organism>
<dbReference type="FunFam" id="1.10.287.310:FF:000001">
    <property type="entry name" value="50S ribosomal protein L29"/>
    <property type="match status" value="1"/>
</dbReference>
<gene>
    <name evidence="5" type="primary">rpmC</name>
    <name evidence="6" type="ORF">HRUBRA_02470</name>
</gene>
<dbReference type="PANTHER" id="PTHR10916">
    <property type="entry name" value="60S RIBOSOMAL PROTEIN L35/50S RIBOSOMAL PROTEIN L29"/>
    <property type="match status" value="1"/>
</dbReference>
<dbReference type="Proteomes" id="UP000029640">
    <property type="component" value="Unassembled WGS sequence"/>
</dbReference>
<dbReference type="GO" id="GO:0006412">
    <property type="term" value="P:translation"/>
    <property type="evidence" value="ECO:0007669"/>
    <property type="project" value="UniProtKB-UniRule"/>
</dbReference>
<dbReference type="GO" id="GO:0022625">
    <property type="term" value="C:cytosolic large ribosomal subunit"/>
    <property type="evidence" value="ECO:0007669"/>
    <property type="project" value="TreeGrafter"/>
</dbReference>
<dbReference type="NCBIfam" id="TIGR00012">
    <property type="entry name" value="L29"/>
    <property type="match status" value="1"/>
</dbReference>
<reference evidence="6 7" key="1">
    <citation type="journal article" date="2014" name="Genome Announc.">
        <title>Genome Sequence of Gammaproteobacterial Pseudohaliea rubra Type Strain DSM 19751, Isolated from Coastal Seawater of the Mediterranean Sea.</title>
        <authorList>
            <person name="Spring S."/>
            <person name="Fiebig A."/>
            <person name="Riedel T."/>
            <person name="Goker M."/>
            <person name="Klenk H.P."/>
        </authorList>
    </citation>
    <scope>NUCLEOTIDE SEQUENCE [LARGE SCALE GENOMIC DNA]</scope>
    <source>
        <strain evidence="6 7">DSM 19751</strain>
    </source>
</reference>
<dbReference type="HOGENOM" id="CLU_158491_1_2_6"/>
<comment type="similarity">
    <text evidence="1 5">Belongs to the universal ribosomal protein uL29 family.</text>
</comment>
<dbReference type="RefSeq" id="WP_035516931.1">
    <property type="nucleotide sequence ID" value="NZ_KN234772.1"/>
</dbReference>
<comment type="caution">
    <text evidence="6">The sequence shown here is derived from an EMBL/GenBank/DDBJ whole genome shotgun (WGS) entry which is preliminary data.</text>
</comment>
<keyword evidence="2 5" id="KW-0689">Ribosomal protein</keyword>
<evidence type="ECO:0000256" key="1">
    <source>
        <dbReference type="ARBA" id="ARBA00009254"/>
    </source>
</evidence>
<name>A0A095WWB1_9GAMM</name>
<evidence type="ECO:0000256" key="3">
    <source>
        <dbReference type="ARBA" id="ARBA00023274"/>
    </source>
</evidence>
<evidence type="ECO:0000313" key="6">
    <source>
        <dbReference type="EMBL" id="KGE02934.1"/>
    </source>
</evidence>
<keyword evidence="3 5" id="KW-0687">Ribonucleoprotein</keyword>
<evidence type="ECO:0000313" key="7">
    <source>
        <dbReference type="Proteomes" id="UP000029640"/>
    </source>
</evidence>
<protein>
    <recommendedName>
        <fullName evidence="4 5">Large ribosomal subunit protein uL29</fullName>
    </recommendedName>
</protein>
<dbReference type="eggNOG" id="COG0255">
    <property type="taxonomic scope" value="Bacteria"/>
</dbReference>
<evidence type="ECO:0000256" key="2">
    <source>
        <dbReference type="ARBA" id="ARBA00022980"/>
    </source>
</evidence>
<evidence type="ECO:0000256" key="5">
    <source>
        <dbReference type="HAMAP-Rule" id="MF_00374"/>
    </source>
</evidence>
<keyword evidence="7" id="KW-1185">Reference proteome</keyword>
<dbReference type="Pfam" id="PF00831">
    <property type="entry name" value="Ribosomal_L29"/>
    <property type="match status" value="1"/>
</dbReference>
<accession>A0A095WWB1</accession>
<dbReference type="EMBL" id="AUVB01000079">
    <property type="protein sequence ID" value="KGE02934.1"/>
    <property type="molecule type" value="Genomic_DNA"/>
</dbReference>
<dbReference type="AlphaFoldDB" id="A0A095WWB1"/>
<sequence length="63" mass="7264">MDAKALKDKSTEELGKQLLELREDQFKLRMQKSTGQLGQTHLLKQNQRDIARVKTVLREKAGN</sequence>
<dbReference type="PANTHER" id="PTHR10916:SF0">
    <property type="entry name" value="LARGE RIBOSOMAL SUBUNIT PROTEIN UL29C"/>
    <property type="match status" value="1"/>
</dbReference>
<dbReference type="InterPro" id="IPR001854">
    <property type="entry name" value="Ribosomal_uL29"/>
</dbReference>
<proteinExistence type="inferred from homology"/>
<dbReference type="OrthoDB" id="9815192at2"/>
<dbReference type="SUPFAM" id="SSF46561">
    <property type="entry name" value="Ribosomal protein L29 (L29p)"/>
    <property type="match status" value="1"/>
</dbReference>
<dbReference type="STRING" id="1265313.HRUBRA_02470"/>
<dbReference type="GO" id="GO:0003735">
    <property type="term" value="F:structural constituent of ribosome"/>
    <property type="evidence" value="ECO:0007669"/>
    <property type="project" value="InterPro"/>
</dbReference>
<dbReference type="CDD" id="cd00427">
    <property type="entry name" value="Ribosomal_L29_HIP"/>
    <property type="match status" value="1"/>
</dbReference>
<dbReference type="PATRIC" id="fig|1265313.6.peg.2438"/>
<dbReference type="InterPro" id="IPR036049">
    <property type="entry name" value="Ribosomal_uL29_sf"/>
</dbReference>